<feature type="transmembrane region" description="Helical" evidence="4">
    <location>
        <begin position="151"/>
        <end position="171"/>
    </location>
</feature>
<keyword evidence="2" id="KW-0802">TPR repeat</keyword>
<feature type="transmembrane region" description="Helical" evidence="4">
    <location>
        <begin position="337"/>
        <end position="355"/>
    </location>
</feature>
<dbReference type="InterPro" id="IPR052346">
    <property type="entry name" value="O-mannosyl-transferase_TMTC"/>
</dbReference>
<dbReference type="Gene3D" id="1.25.40.10">
    <property type="entry name" value="Tetratricopeptide repeat domain"/>
    <property type="match status" value="1"/>
</dbReference>
<dbReference type="KEGG" id="aaeo:BJI67_13220"/>
<keyword evidence="6" id="KW-1185">Reference proteome</keyword>
<accession>A0A1D8KA97</accession>
<dbReference type="AlphaFoldDB" id="A0A1D8KA97"/>
<keyword evidence="4" id="KW-1133">Transmembrane helix</keyword>
<feature type="region of interest" description="Disordered" evidence="3">
    <location>
        <begin position="637"/>
        <end position="657"/>
    </location>
</feature>
<feature type="transmembrane region" description="Helical" evidence="4">
    <location>
        <begin position="5"/>
        <end position="23"/>
    </location>
</feature>
<dbReference type="EMBL" id="CP017448">
    <property type="protein sequence ID" value="AOV17890.1"/>
    <property type="molecule type" value="Genomic_DNA"/>
</dbReference>
<keyword evidence="4" id="KW-0812">Transmembrane</keyword>
<evidence type="ECO:0000256" key="2">
    <source>
        <dbReference type="ARBA" id="ARBA00022803"/>
    </source>
</evidence>
<sequence>MRSRLFIWASLILAVLLTVFIYWPGVHGGFTLDDYGNIVDNATLHIHNLRIQTLMAAAFSTHSGPLDRPLSMLSFALDEYFWGPGPYSMKATNIFIHAANGLLVFVVATLILNAYRRFRPDLSPSLLAWTAVAIAAAWLLLPINLTAVLYIVQRMTSLSATFALIAIALYLQGRLRMLEGRSGLWLIFLGFLIFAPLSVLAKEDGALIPVYTLILEFTLFGFARADGRRDPRLFVMYLVLLVLPGVLGLIWMWPGIHASFEHSGRLFTMWERLLTEPRVMLLYIAWSLLPNLGVLSLYHDDFPFSTGLLSPPTTLLSMLGIAGLVALAVWQRRQRPLLSLGILWFLGGQLLTGTIFNLELVFEQRNYLPDFGLLLALFSMTLLESPIERLAMARRVLIAGLIALYAGITALRVHEWANPIRFAIISAAAHPHSPRATYGLGRTYANLVDNAQSPMLPLATKALEKAEAVPHTSILPASALLILHAKLKLPLKQQWWQNVDRILAHPPLTPQDINGLTAMVNCSTHGCAFPKKPMIRMFNVAMKHNPGNANLATIYSNYTLNTLHNFPLTYDLMSQAVKLAPDVSQYWVNLAELNIYLGLYKQAEANMAKLRALNRFGHLDDALKSLHARLEKTRAERSAVKNATLVPPPPSKAAANE</sequence>
<dbReference type="PANTHER" id="PTHR44227">
    <property type="match status" value="1"/>
</dbReference>
<evidence type="ECO:0000256" key="1">
    <source>
        <dbReference type="ARBA" id="ARBA00022737"/>
    </source>
</evidence>
<keyword evidence="1" id="KW-0677">Repeat</keyword>
<proteinExistence type="predicted"/>
<feature type="transmembrane region" description="Helical" evidence="4">
    <location>
        <begin position="94"/>
        <end position="114"/>
    </location>
</feature>
<evidence type="ECO:0000313" key="5">
    <source>
        <dbReference type="EMBL" id="AOV17890.1"/>
    </source>
</evidence>
<gene>
    <name evidence="5" type="ORF">BJI67_13220</name>
</gene>
<evidence type="ECO:0000256" key="4">
    <source>
        <dbReference type="SAM" id="Phobius"/>
    </source>
</evidence>
<feature type="transmembrane region" description="Helical" evidence="4">
    <location>
        <begin position="396"/>
        <end position="414"/>
    </location>
</feature>
<dbReference type="InterPro" id="IPR011990">
    <property type="entry name" value="TPR-like_helical_dom_sf"/>
</dbReference>
<keyword evidence="4" id="KW-0472">Membrane</keyword>
<name>A0A1D8KA97_9GAMM</name>
<dbReference type="SUPFAM" id="SSF48452">
    <property type="entry name" value="TPR-like"/>
    <property type="match status" value="1"/>
</dbReference>
<protein>
    <recommendedName>
        <fullName evidence="7">Tetratricopeptide repeat protein</fullName>
    </recommendedName>
</protein>
<feature type="transmembrane region" description="Helical" evidence="4">
    <location>
        <begin position="308"/>
        <end position="330"/>
    </location>
</feature>
<dbReference type="PANTHER" id="PTHR44227:SF3">
    <property type="entry name" value="PROTEIN O-MANNOSYL-TRANSFERASE TMTC4"/>
    <property type="match status" value="1"/>
</dbReference>
<evidence type="ECO:0008006" key="7">
    <source>
        <dbReference type="Google" id="ProtNLM"/>
    </source>
</evidence>
<evidence type="ECO:0000313" key="6">
    <source>
        <dbReference type="Proteomes" id="UP000095342"/>
    </source>
</evidence>
<feature type="transmembrane region" description="Helical" evidence="4">
    <location>
        <begin position="235"/>
        <end position="253"/>
    </location>
</feature>
<evidence type="ECO:0000256" key="3">
    <source>
        <dbReference type="SAM" id="MobiDB-lite"/>
    </source>
</evidence>
<feature type="transmembrane region" description="Helical" evidence="4">
    <location>
        <begin position="183"/>
        <end position="200"/>
    </location>
</feature>
<feature type="transmembrane region" description="Helical" evidence="4">
    <location>
        <begin position="367"/>
        <end position="384"/>
    </location>
</feature>
<organism evidence="5 6">
    <name type="scientific">Acidihalobacter aeolianus</name>
    <dbReference type="NCBI Taxonomy" id="2792603"/>
    <lineage>
        <taxon>Bacteria</taxon>
        <taxon>Pseudomonadati</taxon>
        <taxon>Pseudomonadota</taxon>
        <taxon>Gammaproteobacteria</taxon>
        <taxon>Chromatiales</taxon>
        <taxon>Ectothiorhodospiraceae</taxon>
        <taxon>Acidihalobacter</taxon>
    </lineage>
</organism>
<dbReference type="Proteomes" id="UP000095342">
    <property type="component" value="Chromosome"/>
</dbReference>
<feature type="transmembrane region" description="Helical" evidence="4">
    <location>
        <begin position="126"/>
        <end position="145"/>
    </location>
</feature>
<reference evidence="5 6" key="1">
    <citation type="submission" date="2016-09" db="EMBL/GenBank/DDBJ databases">
        <title>Acidihalobacter prosperus V6 (DSM14174).</title>
        <authorList>
            <person name="Khaleque H.N."/>
            <person name="Ramsay J.P."/>
            <person name="Murphy R.J.T."/>
            <person name="Kaksonen A.H."/>
            <person name="Boxall N.J."/>
            <person name="Watkin E.L.J."/>
        </authorList>
    </citation>
    <scope>NUCLEOTIDE SEQUENCE [LARGE SCALE GENOMIC DNA]</scope>
    <source>
        <strain evidence="5 6">V6</strain>
    </source>
</reference>
<feature type="transmembrane region" description="Helical" evidence="4">
    <location>
        <begin position="206"/>
        <end position="223"/>
    </location>
</feature>